<dbReference type="Proteomes" id="UP001199916">
    <property type="component" value="Unassembled WGS sequence"/>
</dbReference>
<comment type="caution">
    <text evidence="2">The sequence shown here is derived from an EMBL/GenBank/DDBJ whole genome shotgun (WGS) entry which is preliminary data.</text>
</comment>
<gene>
    <name evidence="2" type="ORF">LQV63_11300</name>
</gene>
<reference evidence="2 3" key="1">
    <citation type="submission" date="2021-11" db="EMBL/GenBank/DDBJ databases">
        <title>Draft genome sequence of Paenibacillus profundus YoMME, a new Gram-positive bacteria with exoelectrogenic properties.</title>
        <authorList>
            <person name="Hubenova Y."/>
            <person name="Hubenova E."/>
            <person name="Manasiev Y."/>
            <person name="Peykov S."/>
            <person name="Mitov M."/>
        </authorList>
    </citation>
    <scope>NUCLEOTIDE SEQUENCE [LARGE SCALE GENOMIC DNA]</scope>
    <source>
        <strain evidence="2 3">YoMME</strain>
    </source>
</reference>
<sequence length="136" mass="15493">MSLFAFYLSIFTMQCSARLLCNKQVINPLYEAEGIYVLMVGGIGFNNYFSILEKLGISCVIKTDNDLRGSSGGKFSVLGFSRCNRYIGEKILPTSRIDNSTVNAKRELYNANIIKPDMIREEYGIYLSKCEQFYNY</sequence>
<evidence type="ECO:0000313" key="3">
    <source>
        <dbReference type="Proteomes" id="UP001199916"/>
    </source>
</evidence>
<organism evidence="2 3">
    <name type="scientific">Paenibacillus profundus</name>
    <dbReference type="NCBI Taxonomy" id="1173085"/>
    <lineage>
        <taxon>Bacteria</taxon>
        <taxon>Bacillati</taxon>
        <taxon>Bacillota</taxon>
        <taxon>Bacilli</taxon>
        <taxon>Bacillales</taxon>
        <taxon>Paenibacillaceae</taxon>
        <taxon>Paenibacillus</taxon>
    </lineage>
</organism>
<evidence type="ECO:0000259" key="1">
    <source>
        <dbReference type="Pfam" id="PF20469"/>
    </source>
</evidence>
<proteinExistence type="predicted"/>
<evidence type="ECO:0000313" key="2">
    <source>
        <dbReference type="EMBL" id="MCE5169897.1"/>
    </source>
</evidence>
<protein>
    <recommendedName>
        <fullName evidence="1">OLD protein-like TOPRIM domain-containing protein</fullName>
    </recommendedName>
</protein>
<dbReference type="RefSeq" id="WP_233696773.1">
    <property type="nucleotide sequence ID" value="NZ_JAJNBZ010000006.1"/>
</dbReference>
<dbReference type="EMBL" id="JAJNBZ010000006">
    <property type="protein sequence ID" value="MCE5169897.1"/>
    <property type="molecule type" value="Genomic_DNA"/>
</dbReference>
<name>A0ABS8YI77_9BACL</name>
<keyword evidence="3" id="KW-1185">Reference proteome</keyword>
<accession>A0ABS8YI77</accession>
<feature type="domain" description="OLD protein-like TOPRIM" evidence="1">
    <location>
        <begin position="28"/>
        <end position="66"/>
    </location>
</feature>
<dbReference type="Pfam" id="PF20469">
    <property type="entry name" value="OLD-like_TOPRIM"/>
    <property type="match status" value="1"/>
</dbReference>
<dbReference type="InterPro" id="IPR034139">
    <property type="entry name" value="TOPRIM_OLD"/>
</dbReference>